<organism evidence="2 3">
    <name type="scientific">Caerostris extrusa</name>
    <name type="common">Bark spider</name>
    <name type="synonym">Caerostris bankana</name>
    <dbReference type="NCBI Taxonomy" id="172846"/>
    <lineage>
        <taxon>Eukaryota</taxon>
        <taxon>Metazoa</taxon>
        <taxon>Ecdysozoa</taxon>
        <taxon>Arthropoda</taxon>
        <taxon>Chelicerata</taxon>
        <taxon>Arachnida</taxon>
        <taxon>Araneae</taxon>
        <taxon>Araneomorphae</taxon>
        <taxon>Entelegynae</taxon>
        <taxon>Araneoidea</taxon>
        <taxon>Araneidae</taxon>
        <taxon>Caerostris</taxon>
    </lineage>
</organism>
<accession>A0AAV4VUL5</accession>
<keyword evidence="3" id="KW-1185">Reference proteome</keyword>
<sequence>MKTQSDLWRNEKELKRGREGCNKKKRKRRSERNAVLAPYLNNVVSFSIFPLAPLPQLNSVSENRNPAKSFAPPEMKCGNAKPSNGKRKTDFQIQKRAAVAISVKEIDNRRKCRFHHSPSQSRSRLFSVKGLCCLPSLFF</sequence>
<protein>
    <submittedName>
        <fullName evidence="2">Uncharacterized protein</fullName>
    </submittedName>
</protein>
<comment type="caution">
    <text evidence="2">The sequence shown here is derived from an EMBL/GenBank/DDBJ whole genome shotgun (WGS) entry which is preliminary data.</text>
</comment>
<dbReference type="EMBL" id="BPLR01015087">
    <property type="protein sequence ID" value="GIY73486.1"/>
    <property type="molecule type" value="Genomic_DNA"/>
</dbReference>
<evidence type="ECO:0000256" key="1">
    <source>
        <dbReference type="SAM" id="MobiDB-lite"/>
    </source>
</evidence>
<feature type="compositionally biased region" description="Basic and acidic residues" evidence="1">
    <location>
        <begin position="8"/>
        <end position="22"/>
    </location>
</feature>
<evidence type="ECO:0000313" key="2">
    <source>
        <dbReference type="EMBL" id="GIY73486.1"/>
    </source>
</evidence>
<evidence type="ECO:0000313" key="3">
    <source>
        <dbReference type="Proteomes" id="UP001054945"/>
    </source>
</evidence>
<dbReference type="AlphaFoldDB" id="A0AAV4VUL5"/>
<feature type="region of interest" description="Disordered" evidence="1">
    <location>
        <begin position="1"/>
        <end position="33"/>
    </location>
</feature>
<feature type="region of interest" description="Disordered" evidence="1">
    <location>
        <begin position="63"/>
        <end position="91"/>
    </location>
</feature>
<dbReference type="Proteomes" id="UP001054945">
    <property type="component" value="Unassembled WGS sequence"/>
</dbReference>
<gene>
    <name evidence="2" type="ORF">CEXT_272161</name>
</gene>
<reference evidence="2 3" key="1">
    <citation type="submission" date="2021-06" db="EMBL/GenBank/DDBJ databases">
        <title>Caerostris extrusa draft genome.</title>
        <authorList>
            <person name="Kono N."/>
            <person name="Arakawa K."/>
        </authorList>
    </citation>
    <scope>NUCLEOTIDE SEQUENCE [LARGE SCALE GENOMIC DNA]</scope>
</reference>
<proteinExistence type="predicted"/>
<name>A0AAV4VUL5_CAEEX</name>